<keyword evidence="1" id="KW-0812">Transmembrane</keyword>
<keyword evidence="1" id="KW-0472">Membrane</keyword>
<keyword evidence="3" id="KW-1185">Reference proteome</keyword>
<evidence type="ECO:0008006" key="4">
    <source>
        <dbReference type="Google" id="ProtNLM"/>
    </source>
</evidence>
<dbReference type="Proteomes" id="UP000321157">
    <property type="component" value="Unassembled WGS sequence"/>
</dbReference>
<accession>A0A511VD94</accession>
<reference evidence="2 3" key="1">
    <citation type="submission" date="2019-07" db="EMBL/GenBank/DDBJ databases">
        <title>Whole genome shotgun sequence of Aneurinibacillus danicus NBRC 102444.</title>
        <authorList>
            <person name="Hosoyama A."/>
            <person name="Uohara A."/>
            <person name="Ohji S."/>
            <person name="Ichikawa N."/>
        </authorList>
    </citation>
    <scope>NUCLEOTIDE SEQUENCE [LARGE SCALE GENOMIC DNA]</scope>
    <source>
        <strain evidence="2 3">NBRC 102444</strain>
    </source>
</reference>
<sequence>MTIGDRIALAGVIVTAVGVGVSAWLTFLIMRLTKESVKASKANAEAAEKGAIAAQASYELSKHVLENQKRLEQVLRREYRNRVLRQAQIAYDLLVSLCSVERQGIGAGEVEEIRNRPKKPDLTSENIIQYFTDTEIEYIDKAWEEFESYIKHWYNKNGNEFLPNFDIRVNKAVEAVNNMNNLIHILKNNK</sequence>
<proteinExistence type="predicted"/>
<feature type="transmembrane region" description="Helical" evidence="1">
    <location>
        <begin position="6"/>
        <end position="30"/>
    </location>
</feature>
<comment type="caution">
    <text evidence="2">The sequence shown here is derived from an EMBL/GenBank/DDBJ whole genome shotgun (WGS) entry which is preliminary data.</text>
</comment>
<gene>
    <name evidence="2" type="ORF">ADA01nite_33780</name>
</gene>
<evidence type="ECO:0000313" key="2">
    <source>
        <dbReference type="EMBL" id="GEN35918.1"/>
    </source>
</evidence>
<evidence type="ECO:0000256" key="1">
    <source>
        <dbReference type="SAM" id="Phobius"/>
    </source>
</evidence>
<name>A0A511VD94_9BACL</name>
<protein>
    <recommendedName>
        <fullName evidence="4">DUF4760 domain-containing protein</fullName>
    </recommendedName>
</protein>
<evidence type="ECO:0000313" key="3">
    <source>
        <dbReference type="Proteomes" id="UP000321157"/>
    </source>
</evidence>
<dbReference type="RefSeq" id="WP_146811425.1">
    <property type="nucleotide sequence ID" value="NZ_BJXX01000159.1"/>
</dbReference>
<dbReference type="AlphaFoldDB" id="A0A511VD94"/>
<keyword evidence="1" id="KW-1133">Transmembrane helix</keyword>
<dbReference type="EMBL" id="BJXX01000159">
    <property type="protein sequence ID" value="GEN35918.1"/>
    <property type="molecule type" value="Genomic_DNA"/>
</dbReference>
<organism evidence="2 3">
    <name type="scientific">Aneurinibacillus danicus</name>
    <dbReference type="NCBI Taxonomy" id="267746"/>
    <lineage>
        <taxon>Bacteria</taxon>
        <taxon>Bacillati</taxon>
        <taxon>Bacillota</taxon>
        <taxon>Bacilli</taxon>
        <taxon>Bacillales</taxon>
        <taxon>Paenibacillaceae</taxon>
        <taxon>Aneurinibacillus group</taxon>
        <taxon>Aneurinibacillus</taxon>
    </lineage>
</organism>
<dbReference type="OrthoDB" id="5649947at2"/>